<accession>V6TPH5</accession>
<dbReference type="PANTHER" id="PTHR23275">
    <property type="entry name" value="CABRIOLET.-RELATED"/>
    <property type="match status" value="1"/>
</dbReference>
<feature type="chain" id="PRO_5004751715" evidence="1">
    <location>
        <begin position="19"/>
        <end position="377"/>
    </location>
</feature>
<dbReference type="Proteomes" id="UP000018040">
    <property type="component" value="Unassembled WGS sequence"/>
</dbReference>
<dbReference type="SMART" id="SM00261">
    <property type="entry name" value="FU"/>
    <property type="match status" value="3"/>
</dbReference>
<dbReference type="InterPro" id="IPR009030">
    <property type="entry name" value="Growth_fac_rcpt_cys_sf"/>
</dbReference>
<feature type="signal peptide" evidence="1">
    <location>
        <begin position="1"/>
        <end position="18"/>
    </location>
</feature>
<dbReference type="AlphaFoldDB" id="V6TPH5"/>
<comment type="caution">
    <text evidence="2">The sequence shown here is derived from an EMBL/GenBank/DDBJ whole genome shotgun (WGS) entry which is preliminary data.</text>
</comment>
<name>V6TPH5_GIAIN</name>
<sequence length="377" mass="38302">MLAIYLAVGALAAACKDGSQTSTCAQCEMVGTTEVCTECNAGKVPINGLCVDKANAVDKCTKNDGSSQADQTCEKCKGQTFMYKGGCYDKEGDLGRVICKTPGTTPGVCDECQPGYFKNTGNLDTADSCTACADQHCLTCSATTVNKCSVCAEGHFVGAATGSEGPCVKCDATGSSGFVGVAGCAKCTRPNTSGASGTATCDECVDGNYLKTTDTGTSCIEKTQCVNDYFPTADGNKNVCVKCSEVTKGGIAECSTCAPKASTARENVIIACSSCTGDKKVSPGQNSCIAECPANLAPDTNSVCVCNSGLTPDEAGTSCVSASGGPTSARAPSQASPSLLLWWLEDWLGSCAGGSFVVERRDLGSKRSSASGMVCTV</sequence>
<dbReference type="PANTHER" id="PTHR23275:SF100">
    <property type="entry name" value="EGF-LIKE DOMAIN-CONTAINING PROTEIN"/>
    <property type="match status" value="1"/>
</dbReference>
<dbReference type="VEuPathDB" id="GiardiaDB:QR46_4869"/>
<gene>
    <name evidence="2" type="ORF">GSB_155328</name>
</gene>
<dbReference type="OrthoDB" id="10011303at2759"/>
<organism evidence="2 3">
    <name type="scientific">Giardia intestinalis</name>
    <name type="common">Giardia lamblia</name>
    <dbReference type="NCBI Taxonomy" id="5741"/>
    <lineage>
        <taxon>Eukaryota</taxon>
        <taxon>Metamonada</taxon>
        <taxon>Diplomonadida</taxon>
        <taxon>Hexamitidae</taxon>
        <taxon>Giardiinae</taxon>
        <taxon>Giardia</taxon>
    </lineage>
</organism>
<keyword evidence="1" id="KW-0732">Signal</keyword>
<reference evidence="2 3" key="2">
    <citation type="journal article" date="2013" name="Genome Biol. Evol.">
        <title>Genome sequencing of Giardia lamblia genotypes A2 and B isolates (DH and GS) and comparative analysis with the genomes of genotypes A1 and E (WB and Pig).</title>
        <authorList>
            <person name="Adam R.D."/>
            <person name="Dahlstrom E.W."/>
            <person name="Martens C.A."/>
            <person name="Bruno D.P."/>
            <person name="Barbian K.D."/>
            <person name="Ricklefs S.M."/>
            <person name="Hernandez M.M."/>
            <person name="Narla N.P."/>
            <person name="Patel R.B."/>
            <person name="Porcella S.F."/>
            <person name="Nash T.E."/>
        </authorList>
    </citation>
    <scope>NUCLEOTIDE SEQUENCE [LARGE SCALE GENOMIC DNA]</scope>
    <source>
        <strain evidence="2 3">GS</strain>
    </source>
</reference>
<evidence type="ECO:0000313" key="2">
    <source>
        <dbReference type="EMBL" id="ESU40237.1"/>
    </source>
</evidence>
<dbReference type="Gene3D" id="2.10.220.10">
    <property type="entry name" value="Hormone Receptor, Insulin-like Growth Factor Receptor 1, Chain A, domain 2"/>
    <property type="match status" value="1"/>
</dbReference>
<evidence type="ECO:0000256" key="1">
    <source>
        <dbReference type="SAM" id="SignalP"/>
    </source>
</evidence>
<protein>
    <submittedName>
        <fullName evidence="2">Variant-specific surface protein</fullName>
    </submittedName>
</protein>
<evidence type="ECO:0000313" key="3">
    <source>
        <dbReference type="Proteomes" id="UP000018040"/>
    </source>
</evidence>
<dbReference type="SUPFAM" id="SSF57184">
    <property type="entry name" value="Growth factor receptor domain"/>
    <property type="match status" value="1"/>
</dbReference>
<proteinExistence type="predicted"/>
<reference evidence="3" key="1">
    <citation type="submission" date="2012-02" db="EMBL/GenBank/DDBJ databases">
        <title>Genome sequencing of Giardia lamblia Genotypes A2 and B isolates (DH and GS) and comparative analysis with the genomes of Genotypes A1 and E (WB and Pig).</title>
        <authorList>
            <person name="Adam R."/>
            <person name="Dahlstrom E."/>
            <person name="Martens C."/>
            <person name="Bruno D."/>
            <person name="Barbian K."/>
            <person name="Porcella S.F."/>
            <person name="Nash T."/>
        </authorList>
    </citation>
    <scope>NUCLEOTIDE SEQUENCE</scope>
    <source>
        <strain evidence="3">GS</strain>
    </source>
</reference>
<dbReference type="InterPro" id="IPR006212">
    <property type="entry name" value="Furin_repeat"/>
</dbReference>
<dbReference type="InterPro" id="IPR052798">
    <property type="entry name" value="Giardia_VSA"/>
</dbReference>
<dbReference type="EMBL" id="AHHH01000274">
    <property type="protein sequence ID" value="ESU40237.1"/>
    <property type="molecule type" value="Genomic_DNA"/>
</dbReference>